<dbReference type="EMBL" id="JALDAW010000002">
    <property type="protein sequence ID" value="MDY5166790.1"/>
    <property type="molecule type" value="Genomic_DNA"/>
</dbReference>
<name>A0A2V2F3W9_9FIRM</name>
<dbReference type="CDD" id="cd16321">
    <property type="entry name" value="MraZ_C"/>
    <property type="match status" value="1"/>
</dbReference>
<dbReference type="InterPro" id="IPR003444">
    <property type="entry name" value="MraZ"/>
</dbReference>
<dbReference type="GO" id="GO:0005737">
    <property type="term" value="C:cytoplasm"/>
    <property type="evidence" value="ECO:0007669"/>
    <property type="project" value="UniProtKB-UniRule"/>
</dbReference>
<dbReference type="HAMAP" id="MF_01008">
    <property type="entry name" value="MraZ"/>
    <property type="match status" value="1"/>
</dbReference>
<keyword evidence="2 7" id="KW-0963">Cytoplasm</keyword>
<evidence type="ECO:0000313" key="11">
    <source>
        <dbReference type="Proteomes" id="UP000247612"/>
    </source>
</evidence>
<dbReference type="STRING" id="1034346.GCA_000313565_01892"/>
<evidence type="ECO:0000256" key="5">
    <source>
        <dbReference type="ARBA" id="ARBA00023125"/>
    </source>
</evidence>
<accession>A0A2V2F3W9</accession>
<evidence type="ECO:0000256" key="4">
    <source>
        <dbReference type="ARBA" id="ARBA00023015"/>
    </source>
</evidence>
<keyword evidence="4 7" id="KW-0805">Transcription regulation</keyword>
<proteinExistence type="inferred from homology"/>
<dbReference type="SUPFAM" id="SSF89447">
    <property type="entry name" value="AbrB/MazE/MraZ-like"/>
    <property type="match status" value="1"/>
</dbReference>
<dbReference type="NCBIfam" id="TIGR00242">
    <property type="entry name" value="division/cell wall cluster transcriptional repressor MraZ"/>
    <property type="match status" value="1"/>
</dbReference>
<dbReference type="OrthoDB" id="9807753at2"/>
<dbReference type="EMBL" id="QJKH01000019">
    <property type="protein sequence ID" value="PXX75211.1"/>
    <property type="molecule type" value="Genomic_DNA"/>
</dbReference>
<protein>
    <recommendedName>
        <fullName evidence="1 7">Transcriptional regulator MraZ</fullName>
    </recommendedName>
</protein>
<evidence type="ECO:0000256" key="7">
    <source>
        <dbReference type="HAMAP-Rule" id="MF_01008"/>
    </source>
</evidence>
<dbReference type="PROSITE" id="PS51740">
    <property type="entry name" value="SPOVT_ABRB"/>
    <property type="match status" value="2"/>
</dbReference>
<dbReference type="RefSeq" id="WP_022938197.1">
    <property type="nucleotide sequence ID" value="NZ_BAABZA010000003.1"/>
</dbReference>
<keyword evidence="5 7" id="KW-0238">DNA-binding</keyword>
<gene>
    <name evidence="7 9" type="primary">mraZ</name>
    <name evidence="10" type="ORF">DES51_11927</name>
    <name evidence="9" type="ORF">MQE39_01440</name>
</gene>
<keyword evidence="6 7" id="KW-0804">Transcription</keyword>
<dbReference type="PANTHER" id="PTHR34701">
    <property type="entry name" value="TRANSCRIPTIONAL REGULATOR MRAZ"/>
    <property type="match status" value="1"/>
</dbReference>
<comment type="similarity">
    <text evidence="7">Belongs to the MraZ family.</text>
</comment>
<dbReference type="Pfam" id="PF02381">
    <property type="entry name" value="MraZ"/>
    <property type="match status" value="2"/>
</dbReference>
<evidence type="ECO:0000256" key="1">
    <source>
        <dbReference type="ARBA" id="ARBA00013860"/>
    </source>
</evidence>
<evidence type="ECO:0000313" key="9">
    <source>
        <dbReference type="EMBL" id="MDY5166790.1"/>
    </source>
</evidence>
<dbReference type="AlphaFoldDB" id="A0A2V2F3W9"/>
<comment type="subunit">
    <text evidence="7">Forms oligomers.</text>
</comment>
<feature type="domain" description="SpoVT-AbrB" evidence="8">
    <location>
        <begin position="5"/>
        <end position="47"/>
    </location>
</feature>
<organism evidence="10 11">
    <name type="scientific">Dielma fastidiosa</name>
    <dbReference type="NCBI Taxonomy" id="1034346"/>
    <lineage>
        <taxon>Bacteria</taxon>
        <taxon>Bacillati</taxon>
        <taxon>Bacillota</taxon>
        <taxon>Erysipelotrichia</taxon>
        <taxon>Erysipelotrichales</taxon>
        <taxon>Erysipelotrichaceae</taxon>
        <taxon>Dielma</taxon>
    </lineage>
</organism>
<sequence>MFMGEFAHNIDAKGRLIVPAKFRNELGSAMIVTRGLDGCLSLYTKEAWDKIYAQLLALPTTKKEVRMYVRTLTSKASEVELDNQGRILIPSILIKEAAIVKECVIVGVADKVEIWSKERWEAYSDSADDEFESIAESITDFII</sequence>
<dbReference type="InterPro" id="IPR038619">
    <property type="entry name" value="MraZ_sf"/>
</dbReference>
<dbReference type="Proteomes" id="UP000247612">
    <property type="component" value="Unassembled WGS sequence"/>
</dbReference>
<dbReference type="InterPro" id="IPR035642">
    <property type="entry name" value="MraZ_N"/>
</dbReference>
<reference evidence="9" key="2">
    <citation type="submission" date="2022-03" db="EMBL/GenBank/DDBJ databases">
        <title>First case of bacteraemia caused by Dielma fastidiosa in a patient hospitalised with diverticulitis.</title>
        <authorList>
            <person name="Forman-Ankjaer B."/>
            <person name="Hvid-Jensen F."/>
            <person name="Kobel C.M."/>
            <person name="Greve T."/>
        </authorList>
    </citation>
    <scope>NUCLEOTIDE SEQUENCE</scope>
    <source>
        <strain evidence="9">AUH_DF_2021</strain>
    </source>
</reference>
<evidence type="ECO:0000313" key="10">
    <source>
        <dbReference type="EMBL" id="PXX75211.1"/>
    </source>
</evidence>
<reference evidence="10 11" key="1">
    <citation type="submission" date="2018-05" db="EMBL/GenBank/DDBJ databases">
        <title>Genomic Encyclopedia of Type Strains, Phase IV (KMG-IV): sequencing the most valuable type-strain genomes for metagenomic binning, comparative biology and taxonomic classification.</title>
        <authorList>
            <person name="Goeker M."/>
        </authorList>
    </citation>
    <scope>NUCLEOTIDE SEQUENCE [LARGE SCALE GENOMIC DNA]</scope>
    <source>
        <strain evidence="10 11">JC118</strain>
    </source>
</reference>
<dbReference type="GO" id="GO:2000143">
    <property type="term" value="P:negative regulation of DNA-templated transcription initiation"/>
    <property type="evidence" value="ECO:0007669"/>
    <property type="project" value="TreeGrafter"/>
</dbReference>
<dbReference type="InterPro" id="IPR035644">
    <property type="entry name" value="MraZ_C"/>
</dbReference>
<dbReference type="CDD" id="cd16320">
    <property type="entry name" value="MraZ_N"/>
    <property type="match status" value="1"/>
</dbReference>
<dbReference type="PANTHER" id="PTHR34701:SF1">
    <property type="entry name" value="TRANSCRIPTIONAL REGULATOR MRAZ"/>
    <property type="match status" value="1"/>
</dbReference>
<evidence type="ECO:0000256" key="6">
    <source>
        <dbReference type="ARBA" id="ARBA00023163"/>
    </source>
</evidence>
<dbReference type="GO" id="GO:0003700">
    <property type="term" value="F:DNA-binding transcription factor activity"/>
    <property type="evidence" value="ECO:0007669"/>
    <property type="project" value="UniProtKB-UniRule"/>
</dbReference>
<dbReference type="Gene3D" id="3.40.1550.20">
    <property type="entry name" value="Transcriptional regulator MraZ domain"/>
    <property type="match status" value="1"/>
</dbReference>
<evidence type="ECO:0000259" key="8">
    <source>
        <dbReference type="PROSITE" id="PS51740"/>
    </source>
</evidence>
<dbReference type="InterPro" id="IPR007159">
    <property type="entry name" value="SpoVT-AbrB_dom"/>
</dbReference>
<dbReference type="InterPro" id="IPR037914">
    <property type="entry name" value="SpoVT-AbrB_sf"/>
</dbReference>
<keyword evidence="3" id="KW-0677">Repeat</keyword>
<comment type="subcellular location">
    <subcellularLocation>
        <location evidence="7">Cytoplasm</location>
        <location evidence="7">Nucleoid</location>
    </subcellularLocation>
</comment>
<dbReference type="Proteomes" id="UP001276902">
    <property type="component" value="Unassembled WGS sequence"/>
</dbReference>
<dbReference type="GeneID" id="94442471"/>
<evidence type="ECO:0000256" key="3">
    <source>
        <dbReference type="ARBA" id="ARBA00022737"/>
    </source>
</evidence>
<dbReference type="GO" id="GO:0000976">
    <property type="term" value="F:transcription cis-regulatory region binding"/>
    <property type="evidence" value="ECO:0007669"/>
    <property type="project" value="TreeGrafter"/>
</dbReference>
<dbReference type="FunFam" id="3.40.1550.20:FF:000002">
    <property type="entry name" value="Transcriptional regulator MraZ"/>
    <property type="match status" value="1"/>
</dbReference>
<keyword evidence="11" id="KW-1185">Reference proteome</keyword>
<comment type="caution">
    <text evidence="10">The sequence shown here is derived from an EMBL/GenBank/DDBJ whole genome shotgun (WGS) entry which is preliminary data.</text>
</comment>
<dbReference type="InterPro" id="IPR020603">
    <property type="entry name" value="MraZ_dom"/>
</dbReference>
<feature type="domain" description="SpoVT-AbrB" evidence="8">
    <location>
        <begin position="76"/>
        <end position="119"/>
    </location>
</feature>
<evidence type="ECO:0000256" key="2">
    <source>
        <dbReference type="ARBA" id="ARBA00022490"/>
    </source>
</evidence>
<dbReference type="GO" id="GO:0009295">
    <property type="term" value="C:nucleoid"/>
    <property type="evidence" value="ECO:0007669"/>
    <property type="project" value="UniProtKB-SubCell"/>
</dbReference>